<sequence length="110" mass="12689">MNIILISTLILCLFYLYQRYFPIWYVPNMDGVNVNSGNHIVYLDVRDYQDASHNPVQGAFNLPYAYLKRHHDQISSCQVVVVASDPVLKNLSIRFLKGHGFKVVGYQLIK</sequence>
<proteinExistence type="predicted"/>
<reference evidence="1" key="1">
    <citation type="submission" date="2016-10" db="EMBL/GenBank/DDBJ databases">
        <title>Draft genome sequences of four alkaliphilic bacteria belonging to the Anaerobacillus genus.</title>
        <authorList>
            <person name="Bassil N.M."/>
            <person name="Lloyd J.R."/>
        </authorList>
    </citation>
    <scope>NUCLEOTIDE SEQUENCE [LARGE SCALE GENOMIC DNA]</scope>
    <source>
        <strain evidence="1">NB2006</strain>
    </source>
</reference>
<organism evidence="1">
    <name type="scientific">Anaerobacillus isosaccharinicus</name>
    <dbReference type="NCBI Taxonomy" id="1532552"/>
    <lineage>
        <taxon>Bacteria</taxon>
        <taxon>Bacillati</taxon>
        <taxon>Bacillota</taxon>
        <taxon>Bacilli</taxon>
        <taxon>Bacillales</taxon>
        <taxon>Bacillaceae</taxon>
        <taxon>Anaerobacillus</taxon>
    </lineage>
</organism>
<dbReference type="OrthoDB" id="2967651at2"/>
<dbReference type="AlphaFoldDB" id="A0A1S2MD13"/>
<evidence type="ECO:0000313" key="1">
    <source>
        <dbReference type="EMBL" id="OIJ22638.1"/>
    </source>
</evidence>
<accession>A0A1S2MD13</accession>
<dbReference type="RefSeq" id="WP_071316097.1">
    <property type="nucleotide sequence ID" value="NZ_CP063356.2"/>
</dbReference>
<protein>
    <recommendedName>
        <fullName evidence="2">Sulfurtransferase</fullName>
    </recommendedName>
</protein>
<gene>
    <name evidence="1" type="ORF">AWH56_05085</name>
</gene>
<evidence type="ECO:0008006" key="2">
    <source>
        <dbReference type="Google" id="ProtNLM"/>
    </source>
</evidence>
<dbReference type="EMBL" id="LQXD01000036">
    <property type="protein sequence ID" value="OIJ22638.1"/>
    <property type="molecule type" value="Genomic_DNA"/>
</dbReference>
<dbReference type="SUPFAM" id="SSF52821">
    <property type="entry name" value="Rhodanese/Cell cycle control phosphatase"/>
    <property type="match status" value="1"/>
</dbReference>
<dbReference type="Gene3D" id="3.40.250.10">
    <property type="entry name" value="Rhodanese-like domain"/>
    <property type="match status" value="1"/>
</dbReference>
<name>A0A1S2MD13_9BACI</name>
<comment type="caution">
    <text evidence="1">The sequence shown here is derived from an EMBL/GenBank/DDBJ whole genome shotgun (WGS) entry which is preliminary data.</text>
</comment>
<dbReference type="InterPro" id="IPR036873">
    <property type="entry name" value="Rhodanese-like_dom_sf"/>
</dbReference>